<protein>
    <submittedName>
        <fullName evidence="7">DNA polymerase V</fullName>
    </submittedName>
</protein>
<dbReference type="GO" id="GO:0003887">
    <property type="term" value="F:DNA-directed DNA polymerase activity"/>
    <property type="evidence" value="ECO:0007669"/>
    <property type="project" value="TreeGrafter"/>
</dbReference>
<proteinExistence type="inferred from homology"/>
<evidence type="ECO:0000256" key="3">
    <source>
        <dbReference type="ARBA" id="ARBA00023199"/>
    </source>
</evidence>
<dbReference type="Pfam" id="PF13438">
    <property type="entry name" value="DUF4113"/>
    <property type="match status" value="1"/>
</dbReference>
<dbReference type="GO" id="GO:0005829">
    <property type="term" value="C:cytosol"/>
    <property type="evidence" value="ECO:0007669"/>
    <property type="project" value="TreeGrafter"/>
</dbReference>
<keyword evidence="4" id="KW-0234">DNA repair</keyword>
<accession>A0A316E7L3</accession>
<dbReference type="InterPro" id="IPR043502">
    <property type="entry name" value="DNA/RNA_pol_sf"/>
</dbReference>
<dbReference type="InterPro" id="IPR001126">
    <property type="entry name" value="UmuC"/>
</dbReference>
<dbReference type="Gene3D" id="3.30.70.270">
    <property type="match status" value="1"/>
</dbReference>
<evidence type="ECO:0000313" key="7">
    <source>
        <dbReference type="EMBL" id="PWK26711.1"/>
    </source>
</evidence>
<keyword evidence="8" id="KW-1185">Reference proteome</keyword>
<reference evidence="7 8" key="1">
    <citation type="submission" date="2018-05" db="EMBL/GenBank/DDBJ databases">
        <title>Genomic Encyclopedia of Archaeal and Bacterial Type Strains, Phase II (KMG-II): from individual species to whole genera.</title>
        <authorList>
            <person name="Goeker M."/>
        </authorList>
    </citation>
    <scope>NUCLEOTIDE SEQUENCE [LARGE SCALE GENOMIC DNA]</scope>
    <source>
        <strain evidence="7 8">DSM 22214</strain>
    </source>
</reference>
<dbReference type="EMBL" id="QGGO01000010">
    <property type="protein sequence ID" value="PWK26711.1"/>
    <property type="molecule type" value="Genomic_DNA"/>
</dbReference>
<dbReference type="RefSeq" id="WP_109742956.1">
    <property type="nucleotide sequence ID" value="NZ_QGGO01000010.1"/>
</dbReference>
<gene>
    <name evidence="7" type="ORF">LV89_02220</name>
</gene>
<evidence type="ECO:0000256" key="2">
    <source>
        <dbReference type="ARBA" id="ARBA00022763"/>
    </source>
</evidence>
<name>A0A316E7L3_9BACT</name>
<dbReference type="GO" id="GO:0006281">
    <property type="term" value="P:DNA repair"/>
    <property type="evidence" value="ECO:0007669"/>
    <property type="project" value="UniProtKB-KW"/>
</dbReference>
<dbReference type="Pfam" id="PF11799">
    <property type="entry name" value="IMS_C"/>
    <property type="match status" value="1"/>
</dbReference>
<dbReference type="GO" id="GO:0003684">
    <property type="term" value="F:damaged DNA binding"/>
    <property type="evidence" value="ECO:0007669"/>
    <property type="project" value="InterPro"/>
</dbReference>
<dbReference type="PROSITE" id="PS50173">
    <property type="entry name" value="UMUC"/>
    <property type="match status" value="1"/>
</dbReference>
<comment type="similarity">
    <text evidence="1">Belongs to the DNA polymerase type-Y family.</text>
</comment>
<dbReference type="SUPFAM" id="SSF56672">
    <property type="entry name" value="DNA/RNA polymerases"/>
    <property type="match status" value="1"/>
</dbReference>
<dbReference type="OrthoDB" id="9808813at2"/>
<evidence type="ECO:0000259" key="6">
    <source>
        <dbReference type="PROSITE" id="PS50173"/>
    </source>
</evidence>
<dbReference type="CDD" id="cd01700">
    <property type="entry name" value="PolY_Pol_V_umuC"/>
    <property type="match status" value="1"/>
</dbReference>
<dbReference type="PANTHER" id="PTHR11076">
    <property type="entry name" value="DNA REPAIR POLYMERASE UMUC / TRANSFERASE FAMILY MEMBER"/>
    <property type="match status" value="1"/>
</dbReference>
<keyword evidence="2" id="KW-0227">DNA damage</keyword>
<keyword evidence="5" id="KW-0742">SOS response</keyword>
<feature type="domain" description="UmuC" evidence="6">
    <location>
        <begin position="5"/>
        <end position="189"/>
    </location>
</feature>
<evidence type="ECO:0000256" key="5">
    <source>
        <dbReference type="ARBA" id="ARBA00023236"/>
    </source>
</evidence>
<dbReference type="Pfam" id="PF00817">
    <property type="entry name" value="IMS"/>
    <property type="match status" value="1"/>
</dbReference>
<dbReference type="AlphaFoldDB" id="A0A316E7L3"/>
<comment type="caution">
    <text evidence="7">The sequence shown here is derived from an EMBL/GenBank/DDBJ whole genome shotgun (WGS) entry which is preliminary data.</text>
</comment>
<dbReference type="InterPro" id="IPR025188">
    <property type="entry name" value="DUF4113"/>
</dbReference>
<dbReference type="GO" id="GO:0009432">
    <property type="term" value="P:SOS response"/>
    <property type="evidence" value="ECO:0007669"/>
    <property type="project" value="UniProtKB-KW"/>
</dbReference>
<dbReference type="InterPro" id="IPR036775">
    <property type="entry name" value="DNA_pol_Y-fam_lit_finger_sf"/>
</dbReference>
<dbReference type="SUPFAM" id="SSF100879">
    <property type="entry name" value="Lesion bypass DNA polymerase (Y-family), little finger domain"/>
    <property type="match status" value="1"/>
</dbReference>
<sequence>MNKWFGLADCNNFYVSCERIFNLPARELPVVVLSNNDGCVISRSQEAKDMGIEMGVPAHKIADSINKKTLMAFSSNYALYGDISSRVMNCLNDLCPAVEVYSIDEAFLDLSLIPTEELFGFGIEIKRKIAKWTKIPISIGIAPTKSLAKVANRYTKKYHKEKGVFVIDSNEILEKVLTETPIESVWGIGRKYGKFLKSHNINTALDFTKLPESFIRKYFSVVGIRLYRELKGESCLNLTEVEDKKKAIQYTRSFGRYVTTLSDLEAALSTFASKCAEKLRTQESCANVLSIYIRTNPFSKKPQIYKNITLNFDIPTNGTLEIQEKVLFGLRQIFVEGYDYKKAGVYVTGLVPNDAIQGNLFSQEPDVKLQKISKLMDLVNAKFGKDTISFAVQKSKTNWQGNAEKMSPKFTTHWKDIPKVE</sequence>
<dbReference type="Gene3D" id="3.40.1170.60">
    <property type="match status" value="1"/>
</dbReference>
<keyword evidence="3" id="KW-0741">SOS mutagenesis</keyword>
<dbReference type="InterPro" id="IPR017961">
    <property type="entry name" value="DNA_pol_Y-fam_little_finger"/>
</dbReference>
<evidence type="ECO:0000256" key="1">
    <source>
        <dbReference type="ARBA" id="ARBA00010945"/>
    </source>
</evidence>
<evidence type="ECO:0000256" key="4">
    <source>
        <dbReference type="ARBA" id="ARBA00023204"/>
    </source>
</evidence>
<dbReference type="PANTHER" id="PTHR11076:SF34">
    <property type="entry name" value="PROTEIN UMUC"/>
    <property type="match status" value="1"/>
</dbReference>
<dbReference type="GO" id="GO:0042276">
    <property type="term" value="P:error-prone translesion synthesis"/>
    <property type="evidence" value="ECO:0007669"/>
    <property type="project" value="TreeGrafter"/>
</dbReference>
<dbReference type="Proteomes" id="UP000245489">
    <property type="component" value="Unassembled WGS sequence"/>
</dbReference>
<dbReference type="Gene3D" id="1.10.150.20">
    <property type="entry name" value="5' to 3' exonuclease, C-terminal subdomain"/>
    <property type="match status" value="1"/>
</dbReference>
<dbReference type="InterPro" id="IPR050116">
    <property type="entry name" value="DNA_polymerase-Y"/>
</dbReference>
<evidence type="ECO:0000313" key="8">
    <source>
        <dbReference type="Proteomes" id="UP000245489"/>
    </source>
</evidence>
<organism evidence="7 8">
    <name type="scientific">Arcicella aurantiaca</name>
    <dbReference type="NCBI Taxonomy" id="591202"/>
    <lineage>
        <taxon>Bacteria</taxon>
        <taxon>Pseudomonadati</taxon>
        <taxon>Bacteroidota</taxon>
        <taxon>Cytophagia</taxon>
        <taxon>Cytophagales</taxon>
        <taxon>Flectobacillaceae</taxon>
        <taxon>Arcicella</taxon>
    </lineage>
</organism>
<dbReference type="InterPro" id="IPR043128">
    <property type="entry name" value="Rev_trsase/Diguanyl_cyclase"/>
</dbReference>